<dbReference type="InterPro" id="IPR025996">
    <property type="entry name" value="MT1864/Rv1816-like_C"/>
</dbReference>
<dbReference type="Pfam" id="PF13305">
    <property type="entry name" value="TetR_C_33"/>
    <property type="match status" value="1"/>
</dbReference>
<dbReference type="OrthoDB" id="7056813at2"/>
<feature type="DNA-binding region" description="H-T-H motif" evidence="4">
    <location>
        <begin position="38"/>
        <end position="57"/>
    </location>
</feature>
<keyword evidence="1" id="KW-0805">Transcription regulation</keyword>
<dbReference type="InterPro" id="IPR009057">
    <property type="entry name" value="Homeodomain-like_sf"/>
</dbReference>
<dbReference type="GO" id="GO:0000976">
    <property type="term" value="F:transcription cis-regulatory region binding"/>
    <property type="evidence" value="ECO:0007669"/>
    <property type="project" value="TreeGrafter"/>
</dbReference>
<dbReference type="SUPFAM" id="SSF48498">
    <property type="entry name" value="Tetracyclin repressor-like, C-terminal domain"/>
    <property type="match status" value="1"/>
</dbReference>
<dbReference type="AlphaFoldDB" id="A0A2L0F6X7"/>
<organism evidence="6 7">
    <name type="scientific">Sorangium cellulosum</name>
    <name type="common">Polyangium cellulosum</name>
    <dbReference type="NCBI Taxonomy" id="56"/>
    <lineage>
        <taxon>Bacteria</taxon>
        <taxon>Pseudomonadati</taxon>
        <taxon>Myxococcota</taxon>
        <taxon>Polyangia</taxon>
        <taxon>Polyangiales</taxon>
        <taxon>Polyangiaceae</taxon>
        <taxon>Sorangium</taxon>
    </lineage>
</organism>
<keyword evidence="3" id="KW-0804">Transcription</keyword>
<dbReference type="RefSeq" id="WP_104985360.1">
    <property type="nucleotide sequence ID" value="NZ_CP012673.1"/>
</dbReference>
<protein>
    <submittedName>
        <fullName evidence="6">TetR family transcriptional regulator</fullName>
    </submittedName>
</protein>
<gene>
    <name evidence="6" type="primary">tetR</name>
    <name evidence="6" type="ORF">SOCE26_088450</name>
</gene>
<dbReference type="Pfam" id="PF00440">
    <property type="entry name" value="TetR_N"/>
    <property type="match status" value="1"/>
</dbReference>
<dbReference type="Proteomes" id="UP000238348">
    <property type="component" value="Chromosome"/>
</dbReference>
<dbReference type="GO" id="GO:0003700">
    <property type="term" value="F:DNA-binding transcription factor activity"/>
    <property type="evidence" value="ECO:0007669"/>
    <property type="project" value="TreeGrafter"/>
</dbReference>
<evidence type="ECO:0000256" key="1">
    <source>
        <dbReference type="ARBA" id="ARBA00023015"/>
    </source>
</evidence>
<dbReference type="EMBL" id="CP012673">
    <property type="protein sequence ID" value="AUX47326.1"/>
    <property type="molecule type" value="Genomic_DNA"/>
</dbReference>
<accession>A0A2L0F6X7</accession>
<sequence>MSSPKKKGRGTYHHGDLRQALVDAALRALEGERAEDLSLRALGRELGVSPRAPYRHFETKEELLAAVAVEGFRAFGALMTQRVAAAGADPIARLRAVAEAYVLFAIERPAAFRVMYAPYATVNESAPDLLRARAEGHQVTMDALAEGQAAGLLREGDPMQLALVLWSSMHGLAVLLTQGQLGRFDRPVEAAKLAGLVSGLVMEGLLPRPDRRP</sequence>
<dbReference type="InterPro" id="IPR036271">
    <property type="entry name" value="Tet_transcr_reg_TetR-rel_C_sf"/>
</dbReference>
<dbReference type="PROSITE" id="PS50977">
    <property type="entry name" value="HTH_TETR_2"/>
    <property type="match status" value="1"/>
</dbReference>
<evidence type="ECO:0000256" key="2">
    <source>
        <dbReference type="ARBA" id="ARBA00023125"/>
    </source>
</evidence>
<name>A0A2L0F6X7_SORCE</name>
<evidence type="ECO:0000256" key="3">
    <source>
        <dbReference type="ARBA" id="ARBA00023163"/>
    </source>
</evidence>
<evidence type="ECO:0000313" key="6">
    <source>
        <dbReference type="EMBL" id="AUX47326.1"/>
    </source>
</evidence>
<dbReference type="SUPFAM" id="SSF46689">
    <property type="entry name" value="Homeodomain-like"/>
    <property type="match status" value="1"/>
</dbReference>
<evidence type="ECO:0000259" key="5">
    <source>
        <dbReference type="PROSITE" id="PS50977"/>
    </source>
</evidence>
<feature type="domain" description="HTH tetR-type" evidence="5">
    <location>
        <begin position="15"/>
        <end position="75"/>
    </location>
</feature>
<dbReference type="Gene3D" id="1.10.357.10">
    <property type="entry name" value="Tetracycline Repressor, domain 2"/>
    <property type="match status" value="1"/>
</dbReference>
<dbReference type="PANTHER" id="PTHR30055:SF220">
    <property type="entry name" value="TETR-FAMILY REGULATORY PROTEIN"/>
    <property type="match status" value="1"/>
</dbReference>
<dbReference type="PANTHER" id="PTHR30055">
    <property type="entry name" value="HTH-TYPE TRANSCRIPTIONAL REGULATOR RUTR"/>
    <property type="match status" value="1"/>
</dbReference>
<proteinExistence type="predicted"/>
<dbReference type="InterPro" id="IPR001647">
    <property type="entry name" value="HTH_TetR"/>
</dbReference>
<evidence type="ECO:0000313" key="7">
    <source>
        <dbReference type="Proteomes" id="UP000238348"/>
    </source>
</evidence>
<dbReference type="InterPro" id="IPR050109">
    <property type="entry name" value="HTH-type_TetR-like_transc_reg"/>
</dbReference>
<reference evidence="6 7" key="1">
    <citation type="submission" date="2015-09" db="EMBL/GenBank/DDBJ databases">
        <title>Sorangium comparison.</title>
        <authorList>
            <person name="Zaburannyi N."/>
            <person name="Bunk B."/>
            <person name="Overmann J."/>
            <person name="Mueller R."/>
        </authorList>
    </citation>
    <scope>NUCLEOTIDE SEQUENCE [LARGE SCALE GENOMIC DNA]</scope>
    <source>
        <strain evidence="6 7">So ce26</strain>
    </source>
</reference>
<evidence type="ECO:0000256" key="4">
    <source>
        <dbReference type="PROSITE-ProRule" id="PRU00335"/>
    </source>
</evidence>
<keyword evidence="2 4" id="KW-0238">DNA-binding</keyword>